<evidence type="ECO:0000259" key="6">
    <source>
        <dbReference type="Pfam" id="PF06429"/>
    </source>
</evidence>
<dbReference type="Pfam" id="PF22692">
    <property type="entry name" value="LlgE_F_G_D1"/>
    <property type="match status" value="1"/>
</dbReference>
<dbReference type="NCBIfam" id="TIGR03506">
    <property type="entry name" value="FlgEFG_subfam"/>
    <property type="match status" value="2"/>
</dbReference>
<dbReference type="InterPro" id="IPR019776">
    <property type="entry name" value="Flagellar_basal_body_rod_CS"/>
</dbReference>
<comment type="function">
    <text evidence="4">A flexible structure which links the flagellar filament to the drive apparatus in the basal body.</text>
</comment>
<dbReference type="GO" id="GO:0009424">
    <property type="term" value="C:bacterial-type flagellum hook"/>
    <property type="evidence" value="ECO:0007669"/>
    <property type="project" value="TreeGrafter"/>
</dbReference>
<keyword evidence="8" id="KW-0969">Cilium</keyword>
<dbReference type="PANTHER" id="PTHR30435">
    <property type="entry name" value="FLAGELLAR PROTEIN"/>
    <property type="match status" value="1"/>
</dbReference>
<sequence length="273" mass="28734">MLRSLNSGISALQQFQERMDVIGNNIANVNTTGFKSARVDFADAFSQTLGNTGGSLLQIGTGVATSAIRNQFTQGAIARTGTLTDLAISGQGFFVVRNAETNAQYLTRDGSFQLDANGYLVTATGLRLQGYADAGLTTLGDLRIDNTGAPGGSTAGVASFTIDTDGYIRVRLSDGTEFIRGQVLLQNVQNPHALAKEGQNLYSNIAAAGPLARPERPNTNGLGTVISGALELSNVDLAQEFSTLITTQRAFQAGARVVTTSDEILAELVNLKR</sequence>
<organism evidence="8 9">
    <name type="scientific">Limisphaera ngatamarikiensis</name>
    <dbReference type="NCBI Taxonomy" id="1324935"/>
    <lineage>
        <taxon>Bacteria</taxon>
        <taxon>Pseudomonadati</taxon>
        <taxon>Verrucomicrobiota</taxon>
        <taxon>Verrucomicrobiia</taxon>
        <taxon>Limisphaerales</taxon>
        <taxon>Limisphaeraceae</taxon>
        <taxon>Limisphaera</taxon>
    </lineage>
</organism>
<keyword evidence="3 4" id="KW-0975">Bacterial flagellum</keyword>
<dbReference type="InterPro" id="IPR037925">
    <property type="entry name" value="FlgE/F/G-like"/>
</dbReference>
<reference evidence="8 9" key="1">
    <citation type="submission" date="2020-02" db="EMBL/GenBank/DDBJ databases">
        <title>Draft genome sequence of Limisphaera ngatamarikiensis NGM72.4T, a thermophilic Verrucomicrobia grouped in subdivision 3.</title>
        <authorList>
            <person name="Carere C.R."/>
            <person name="Steen J."/>
            <person name="Hugenholtz P."/>
            <person name="Stott M.B."/>
        </authorList>
    </citation>
    <scope>NUCLEOTIDE SEQUENCE [LARGE SCALE GENOMIC DNA]</scope>
    <source>
        <strain evidence="8 9">NGM72.4</strain>
    </source>
</reference>
<dbReference type="GO" id="GO:0071978">
    <property type="term" value="P:bacterial-type flagellum-dependent swarming motility"/>
    <property type="evidence" value="ECO:0007669"/>
    <property type="project" value="TreeGrafter"/>
</dbReference>
<dbReference type="Proteomes" id="UP000477311">
    <property type="component" value="Unassembled WGS sequence"/>
</dbReference>
<comment type="similarity">
    <text evidence="2 4">Belongs to the flagella basal body rod proteins family.</text>
</comment>
<evidence type="ECO:0000259" key="5">
    <source>
        <dbReference type="Pfam" id="PF00460"/>
    </source>
</evidence>
<keyword evidence="8" id="KW-0282">Flagellum</keyword>
<accession>A0A6M1RE97</accession>
<dbReference type="RefSeq" id="WP_165105113.1">
    <property type="nucleotide sequence ID" value="NZ_JAAKYA010000004.1"/>
</dbReference>
<dbReference type="AlphaFoldDB" id="A0A6M1RE97"/>
<evidence type="ECO:0000313" key="9">
    <source>
        <dbReference type="Proteomes" id="UP000477311"/>
    </source>
</evidence>
<comment type="subcellular location">
    <subcellularLocation>
        <location evidence="1 4">Bacterial flagellum basal body</location>
    </subcellularLocation>
</comment>
<dbReference type="Pfam" id="PF06429">
    <property type="entry name" value="Flg_bbr_C"/>
    <property type="match status" value="1"/>
</dbReference>
<feature type="domain" description="Flagellar basal-body/hook protein C-terminal" evidence="6">
    <location>
        <begin position="227"/>
        <end position="271"/>
    </location>
</feature>
<dbReference type="GO" id="GO:0005829">
    <property type="term" value="C:cytosol"/>
    <property type="evidence" value="ECO:0007669"/>
    <property type="project" value="TreeGrafter"/>
</dbReference>
<evidence type="ECO:0000259" key="7">
    <source>
        <dbReference type="Pfam" id="PF22692"/>
    </source>
</evidence>
<name>A0A6M1RE97_9BACT</name>
<feature type="domain" description="Flagellar basal body rod protein N-terminal" evidence="5">
    <location>
        <begin position="5"/>
        <end position="35"/>
    </location>
</feature>
<dbReference type="PANTHER" id="PTHR30435:SF1">
    <property type="entry name" value="FLAGELLAR HOOK PROTEIN FLGE"/>
    <property type="match status" value="1"/>
</dbReference>
<evidence type="ECO:0000256" key="2">
    <source>
        <dbReference type="ARBA" id="ARBA00009677"/>
    </source>
</evidence>
<dbReference type="Pfam" id="PF00460">
    <property type="entry name" value="Flg_bb_rod"/>
    <property type="match status" value="1"/>
</dbReference>
<gene>
    <name evidence="8" type="ORF">G4L39_00555</name>
</gene>
<dbReference type="EMBL" id="JAAKYA010000004">
    <property type="protein sequence ID" value="NGO37896.1"/>
    <property type="molecule type" value="Genomic_DNA"/>
</dbReference>
<keyword evidence="8" id="KW-0966">Cell projection</keyword>
<keyword evidence="9" id="KW-1185">Reference proteome</keyword>
<evidence type="ECO:0000313" key="8">
    <source>
        <dbReference type="EMBL" id="NGO37896.1"/>
    </source>
</evidence>
<evidence type="ECO:0000256" key="1">
    <source>
        <dbReference type="ARBA" id="ARBA00004117"/>
    </source>
</evidence>
<dbReference type="InterPro" id="IPR053967">
    <property type="entry name" value="LlgE_F_G-like_D1"/>
</dbReference>
<evidence type="ECO:0000256" key="4">
    <source>
        <dbReference type="RuleBase" id="RU362116"/>
    </source>
</evidence>
<dbReference type="PROSITE" id="PS00588">
    <property type="entry name" value="FLAGELLA_BB_ROD"/>
    <property type="match status" value="1"/>
</dbReference>
<dbReference type="InterPro" id="IPR010930">
    <property type="entry name" value="Flg_bb/hook_C_dom"/>
</dbReference>
<dbReference type="InterPro" id="IPR001444">
    <property type="entry name" value="Flag_bb_rod_N"/>
</dbReference>
<dbReference type="GO" id="GO:0009425">
    <property type="term" value="C:bacterial-type flagellum basal body"/>
    <property type="evidence" value="ECO:0007669"/>
    <property type="project" value="UniProtKB-SubCell"/>
</dbReference>
<proteinExistence type="inferred from homology"/>
<evidence type="ECO:0000256" key="3">
    <source>
        <dbReference type="ARBA" id="ARBA00023143"/>
    </source>
</evidence>
<feature type="domain" description="Flagellar hook protein FlgE/F/G-like D1" evidence="7">
    <location>
        <begin position="87"/>
        <end position="169"/>
    </location>
</feature>
<comment type="caution">
    <text evidence="8">The sequence shown here is derived from an EMBL/GenBank/DDBJ whole genome shotgun (WGS) entry which is preliminary data.</text>
</comment>
<dbReference type="InterPro" id="IPR020013">
    <property type="entry name" value="Flagellar_FlgE/F/G"/>
</dbReference>
<dbReference type="SUPFAM" id="SSF117143">
    <property type="entry name" value="Flagellar hook protein flgE"/>
    <property type="match status" value="1"/>
</dbReference>
<protein>
    <recommendedName>
        <fullName evidence="4">Flagellar hook protein FlgE</fullName>
    </recommendedName>
</protein>